<dbReference type="Proteomes" id="UP000265515">
    <property type="component" value="Unassembled WGS sequence"/>
</dbReference>
<dbReference type="InterPro" id="IPR001611">
    <property type="entry name" value="Leu-rich_rpt"/>
</dbReference>
<dbReference type="GO" id="GO:0005096">
    <property type="term" value="F:GTPase activator activity"/>
    <property type="evidence" value="ECO:0007669"/>
    <property type="project" value="UniProtKB-KW"/>
</dbReference>
<feature type="region of interest" description="Disordered" evidence="4">
    <location>
        <begin position="208"/>
        <end position="266"/>
    </location>
</feature>
<dbReference type="Gramene" id="GBG93245">
    <property type="protein sequence ID" value="GBG93245"/>
    <property type="gene ID" value="CBR_g61650"/>
</dbReference>
<dbReference type="SUPFAM" id="SSF52047">
    <property type="entry name" value="RNI-like"/>
    <property type="match status" value="2"/>
</dbReference>
<dbReference type="GO" id="GO:0006913">
    <property type="term" value="P:nucleocytoplasmic transport"/>
    <property type="evidence" value="ECO:0007669"/>
    <property type="project" value="TreeGrafter"/>
</dbReference>
<dbReference type="SMART" id="SM00368">
    <property type="entry name" value="LRR_RI"/>
    <property type="match status" value="14"/>
</dbReference>
<keyword evidence="6" id="KW-1185">Reference proteome</keyword>
<comment type="caution">
    <text evidence="5">The sequence shown here is derived from an EMBL/GenBank/DDBJ whole genome shotgun (WGS) entry which is preliminary data.</text>
</comment>
<dbReference type="PANTHER" id="PTHR24113:SF12">
    <property type="entry name" value="RAN GTPASE-ACTIVATING PROTEIN 1"/>
    <property type="match status" value="1"/>
</dbReference>
<dbReference type="FunFam" id="3.80.10.10:FF:001374">
    <property type="entry name" value="RNI-like superfamily protein"/>
    <property type="match status" value="1"/>
</dbReference>
<dbReference type="OrthoDB" id="341587at2759"/>
<dbReference type="GO" id="GO:0005829">
    <property type="term" value="C:cytosol"/>
    <property type="evidence" value="ECO:0007669"/>
    <property type="project" value="TreeGrafter"/>
</dbReference>
<dbReference type="STRING" id="69332.A0A388MFI4"/>
<dbReference type="GO" id="GO:0031267">
    <property type="term" value="F:small GTPase binding"/>
    <property type="evidence" value="ECO:0007669"/>
    <property type="project" value="TreeGrafter"/>
</dbReference>
<dbReference type="EMBL" id="BFEA01001333">
    <property type="protein sequence ID" value="GBG93245.1"/>
    <property type="molecule type" value="Genomic_DNA"/>
</dbReference>
<keyword evidence="3" id="KW-0677">Repeat</keyword>
<evidence type="ECO:0000313" key="5">
    <source>
        <dbReference type="EMBL" id="GBG93245.1"/>
    </source>
</evidence>
<name>A0A388MFI4_CHABU</name>
<keyword evidence="2" id="KW-0433">Leucine-rich repeat</keyword>
<dbReference type="Gene3D" id="3.80.10.10">
    <property type="entry name" value="Ribonuclease Inhibitor"/>
    <property type="match status" value="4"/>
</dbReference>
<gene>
    <name evidence="5" type="ORF">CBR_g61650</name>
</gene>
<keyword evidence="1" id="KW-0343">GTPase activation</keyword>
<dbReference type="Pfam" id="PF13516">
    <property type="entry name" value="LRR_6"/>
    <property type="match status" value="11"/>
</dbReference>
<reference evidence="5 6" key="1">
    <citation type="journal article" date="2018" name="Cell">
        <title>The Chara Genome: Secondary Complexity and Implications for Plant Terrestrialization.</title>
        <authorList>
            <person name="Nishiyama T."/>
            <person name="Sakayama H."/>
            <person name="Vries J.D."/>
            <person name="Buschmann H."/>
            <person name="Saint-Marcoux D."/>
            <person name="Ullrich K.K."/>
            <person name="Haas F.B."/>
            <person name="Vanderstraeten L."/>
            <person name="Becker D."/>
            <person name="Lang D."/>
            <person name="Vosolsobe S."/>
            <person name="Rombauts S."/>
            <person name="Wilhelmsson P.K.I."/>
            <person name="Janitza P."/>
            <person name="Kern R."/>
            <person name="Heyl A."/>
            <person name="Rumpler F."/>
            <person name="Villalobos L.I.A.C."/>
            <person name="Clay J.M."/>
            <person name="Skokan R."/>
            <person name="Toyoda A."/>
            <person name="Suzuki Y."/>
            <person name="Kagoshima H."/>
            <person name="Schijlen E."/>
            <person name="Tajeshwar N."/>
            <person name="Catarino B."/>
            <person name="Hetherington A.J."/>
            <person name="Saltykova A."/>
            <person name="Bonnot C."/>
            <person name="Breuninger H."/>
            <person name="Symeonidi A."/>
            <person name="Radhakrishnan G.V."/>
            <person name="Van Nieuwerburgh F."/>
            <person name="Deforce D."/>
            <person name="Chang C."/>
            <person name="Karol K.G."/>
            <person name="Hedrich R."/>
            <person name="Ulvskov P."/>
            <person name="Glockner G."/>
            <person name="Delwiche C.F."/>
            <person name="Petrasek J."/>
            <person name="Van de Peer Y."/>
            <person name="Friml J."/>
            <person name="Beilby M."/>
            <person name="Dolan L."/>
            <person name="Kohara Y."/>
            <person name="Sugano S."/>
            <person name="Fujiyama A."/>
            <person name="Delaux P.-M."/>
            <person name="Quint M."/>
            <person name="TheiBen G."/>
            <person name="Hagemann M."/>
            <person name="Harholt J."/>
            <person name="Dunand C."/>
            <person name="Zachgo S."/>
            <person name="Langdale J."/>
            <person name="Maumus F."/>
            <person name="Straeten D.V.D."/>
            <person name="Gould S.B."/>
            <person name="Rensing S.A."/>
        </authorList>
    </citation>
    <scope>NUCLEOTIDE SEQUENCE [LARGE SCALE GENOMIC DNA]</scope>
    <source>
        <strain evidence="5 6">S276</strain>
    </source>
</reference>
<dbReference type="GO" id="GO:0048471">
    <property type="term" value="C:perinuclear region of cytoplasm"/>
    <property type="evidence" value="ECO:0007669"/>
    <property type="project" value="TreeGrafter"/>
</dbReference>
<dbReference type="PANTHER" id="PTHR24113">
    <property type="entry name" value="RAN GTPASE-ACTIVATING PROTEIN 1"/>
    <property type="match status" value="1"/>
</dbReference>
<proteinExistence type="predicted"/>
<dbReference type="InterPro" id="IPR027038">
    <property type="entry name" value="RanGap"/>
</dbReference>
<dbReference type="AlphaFoldDB" id="A0A388MFI4"/>
<dbReference type="InterPro" id="IPR032675">
    <property type="entry name" value="LRR_dom_sf"/>
</dbReference>
<organism evidence="5 6">
    <name type="scientific">Chara braunii</name>
    <name type="common">Braun's stonewort</name>
    <dbReference type="NCBI Taxonomy" id="69332"/>
    <lineage>
        <taxon>Eukaryota</taxon>
        <taxon>Viridiplantae</taxon>
        <taxon>Streptophyta</taxon>
        <taxon>Charophyceae</taxon>
        <taxon>Charales</taxon>
        <taxon>Characeae</taxon>
        <taxon>Chara</taxon>
    </lineage>
</organism>
<evidence type="ECO:0000256" key="3">
    <source>
        <dbReference type="ARBA" id="ARBA00022737"/>
    </source>
</evidence>
<protein>
    <submittedName>
        <fullName evidence="5">Uncharacterized protein</fullName>
    </submittedName>
</protein>
<evidence type="ECO:0000256" key="2">
    <source>
        <dbReference type="ARBA" id="ARBA00022614"/>
    </source>
</evidence>
<evidence type="ECO:0000313" key="6">
    <source>
        <dbReference type="Proteomes" id="UP000265515"/>
    </source>
</evidence>
<sequence>MINPPGGGGTMAQSATSVASIAATRQHLPHIAVACSTCSLLPRISRAGKGRRAVSRVDAVILSLSCNNNHRRGVGHHPAGYVVARQLHESAGCRVACRSWDGGCGTNNRQDNKKTCRSVRGVQSTGMFVGFRRTICCTCRITVDRGPELGDKNGVCDVSGRRRPHQSMGSRAAALLRSSMLGSGSSVRLLGHTTGFCGGSICNRTLRTMSRRRRNGKGEDLCGSSPVRADAKQSARGGGPPSRRRSVALTTTTDSPASKGDGRSPSQWGSIVSMEYAVVGVGGLLCAAGLYALFRGLARSLGGKRGKGQDEEGTPGLGILDMPQAVKERLWRSESMASLNAMASELRAKKVADLNGRNLGDEGVKYLAESLALNRVAARVDLSSNGIGADGFKALAFALSENDFLEHLNVSGNRAADDGAMELAKALEKHRAIQHVDMSSNNIGNDGAIALAEVLKKSTSITTLELNNNEIDYDGFVAIAGALAVNTSLRALHLNGNYAGSLGAAALAKGLAENKSLKELHLNGNSISDEGIRVLVTEGLASHKGKITTIDLGNNSIGSKGAHYIASFLRKSKSLLWLNLYMNDIGDKGAERMGDALKKNKSLTTLDLGGNNIHAQGMGHIAEAFKENKTLTTLELGYNPIGPDGAKVLSDVLKFNGAVETLRLGWCKIGVKGAEHIADALRYNSTIMTLDLRANSLGDDGVVALARTLRVVNETLVTLDLGFNEIRDKGAYSMAEALKANGQAAVSTLNMSSNYITKYGEVALSEARDIVSEMNDGKEVNILW</sequence>
<evidence type="ECO:0000256" key="4">
    <source>
        <dbReference type="SAM" id="MobiDB-lite"/>
    </source>
</evidence>
<accession>A0A388MFI4</accession>
<evidence type="ECO:0000256" key="1">
    <source>
        <dbReference type="ARBA" id="ARBA00022468"/>
    </source>
</evidence>
<dbReference type="GO" id="GO:0005634">
    <property type="term" value="C:nucleus"/>
    <property type="evidence" value="ECO:0007669"/>
    <property type="project" value="TreeGrafter"/>
</dbReference>